<name>A0A0E9XUM4_ANGAN</name>
<reference evidence="1" key="2">
    <citation type="journal article" date="2015" name="Fish Shellfish Immunol.">
        <title>Early steps in the European eel (Anguilla anguilla)-Vibrio vulnificus interaction in the gills: Role of the RtxA13 toxin.</title>
        <authorList>
            <person name="Callol A."/>
            <person name="Pajuelo D."/>
            <person name="Ebbesson L."/>
            <person name="Teles M."/>
            <person name="MacKenzie S."/>
            <person name="Amaro C."/>
        </authorList>
    </citation>
    <scope>NUCLEOTIDE SEQUENCE</scope>
</reference>
<dbReference type="EMBL" id="GBXM01002233">
    <property type="protein sequence ID" value="JAI06345.1"/>
    <property type="molecule type" value="Transcribed_RNA"/>
</dbReference>
<sequence length="33" mass="3915">MEQFLQTINGGFQRFPRVYSNDAHFHLHNPSPE</sequence>
<evidence type="ECO:0000313" key="1">
    <source>
        <dbReference type="EMBL" id="JAI06345.1"/>
    </source>
</evidence>
<reference evidence="1" key="1">
    <citation type="submission" date="2014-11" db="EMBL/GenBank/DDBJ databases">
        <authorList>
            <person name="Amaro Gonzalez C."/>
        </authorList>
    </citation>
    <scope>NUCLEOTIDE SEQUENCE</scope>
</reference>
<protein>
    <submittedName>
        <fullName evidence="1">Uncharacterized protein</fullName>
    </submittedName>
</protein>
<dbReference type="AlphaFoldDB" id="A0A0E9XUM4"/>
<organism evidence="1">
    <name type="scientific">Anguilla anguilla</name>
    <name type="common">European freshwater eel</name>
    <name type="synonym">Muraena anguilla</name>
    <dbReference type="NCBI Taxonomy" id="7936"/>
    <lineage>
        <taxon>Eukaryota</taxon>
        <taxon>Metazoa</taxon>
        <taxon>Chordata</taxon>
        <taxon>Craniata</taxon>
        <taxon>Vertebrata</taxon>
        <taxon>Euteleostomi</taxon>
        <taxon>Actinopterygii</taxon>
        <taxon>Neopterygii</taxon>
        <taxon>Teleostei</taxon>
        <taxon>Anguilliformes</taxon>
        <taxon>Anguillidae</taxon>
        <taxon>Anguilla</taxon>
    </lineage>
</organism>
<accession>A0A0E9XUM4</accession>
<proteinExistence type="predicted"/>